<reference evidence="7 8" key="1">
    <citation type="submission" date="2019-06" db="EMBL/GenBank/DDBJ databases">
        <title>Whole genome sequence for Rhodospirillaceae sp. R148.</title>
        <authorList>
            <person name="Wang G."/>
        </authorList>
    </citation>
    <scope>NUCLEOTIDE SEQUENCE [LARGE SCALE GENOMIC DNA]</scope>
    <source>
        <strain evidence="7 8">R148</strain>
    </source>
</reference>
<comment type="subcellular location">
    <subcellularLocation>
        <location evidence="1">Membrane</location>
        <topology evidence="1">Single-pass membrane protein</topology>
    </subcellularLocation>
</comment>
<dbReference type="GO" id="GO:0009306">
    <property type="term" value="P:protein secretion"/>
    <property type="evidence" value="ECO:0007669"/>
    <property type="project" value="InterPro"/>
</dbReference>
<accession>A0A545TT48</accession>
<dbReference type="Proteomes" id="UP000315252">
    <property type="component" value="Unassembled WGS sequence"/>
</dbReference>
<feature type="domain" description="Translocation and assembly module TamB C-terminal" evidence="6">
    <location>
        <begin position="1135"/>
        <end position="1485"/>
    </location>
</feature>
<sequence length="1485" mass="156174">MTPSSSTSASDKPSRMSRKRLLITSLLALPLLVLAAVGALLFLGTQTDLGRDMLRQQAEALISEEDGLKLSLGKIDGSLLSDFKVARIALADKDGEWLIAEDLTVGWSPWELLNKRLSIAEVKLGSLEILREPHLPPSPASSDDGSGDTIPSLPVDVALQTLQIDRIRLHEALAGQEAVFRLGLSLNAPSEDRIRSEIDLRQLEGGEAMLAGLVEFHPVKDTLGVDITLSEPENGLLARTLELPGLPAVELTILGDGAITSWQGQLLAKAGDLLESELIVSTALDGSPEAREITIGLQGSSGFAALLPPEFAPLVAPRLNIESELTWSESNRTLQVASTSLQSPALRVRLEGSYALAEEAIAAKISLTPLNNEVLEPLITPAEFQTGQLDITATGDLQSIKADIEFLFEGPELNELSAQRLDGRFQTMLSPLRPEKLPLEGTARLTSLSGLPPEANALLGEQVDLDYRLQFDAVDNRVDLAEVNASGTGFSLSGMGEFGLETQAADADISLLLTDLSLLAPAVGQAIAGQLKIDAKLNGEDITQQAAIEIRAVSEQLNPGDPQLKALLGESIEMEATLDTTPETLALRSLDLTTASARLAATAEVPLTFERVAADFQVNADDLSSLEALIGTALSGSAKVSGKLNGPLDDPALTGTANLERLNVDSIEIGKLSNEYEIQDLVSGPKGALRSRLEHPKTVADLTTDFALTSPDRLDLSGLSLSIADAAVVSGKLTVPLDGMPITGALKGEVSDLSALSGLADQTADGSLNFTANLSGEENRQNAQVTLDASDLQADARDPDSLTVAALKATLSGRDLLRTASFDVQAEAADLTAGDFILDALEVDAQGTQETADFTFGLRKAAEPALDFTGGGRLELAADATLLTLAALEGNYEDRVLQLLQPLRVRQSGSDTRVEEFKLRLDDAELTGSADMNTTAADAQLRIKELPLDLLALLDPQLASGGVLDGEAKFSFAAGKAAGQFQFEATGAKPKDESFSNLPALNGLLTGELVGDRLAFNAEIAGLEDTSFEARASLPLRVTLDPLTAAIPDSEPLEADAKLSGDLAKLWPLLELDEHLLAGQLAADAQARGNLANPKLQGTATLSDGRYESLELGTLLTDMTLSAELDAVDQTAFTFAARDGDDGSLTAEGLISLPGGSGEPVIDISANLTRARLLRRDDILAQASGDIQVEGPLSAIAVTGDVATDLVEINIGGDLPASIVELPVEERNVPGQEAAELNGNHEQETAPSTTRLNLALSLPRRVFIRGRGLDSEWSGQFKITGTADNPQIEGALSPVRGNFTFAGKSFALQNGKVTIAGDDEIDPELDLSAVYEANGFKAIVAITGTASSPEITLSSEPELPQDEILAQVLFGKSTGQLSPVEALQLAEAVASVSGQLGSGEGILGLVRKTIGVDVLTAGTNETSGEVEVRAGKYVTDDVFVGVSQGTDPTSTKVTVEVEVTPNISVESDVGQDASGRVGVFWKFDY</sequence>
<evidence type="ECO:0000256" key="2">
    <source>
        <dbReference type="ARBA" id="ARBA00022692"/>
    </source>
</evidence>
<dbReference type="InterPro" id="IPR007452">
    <property type="entry name" value="TamB_C"/>
</dbReference>
<dbReference type="PANTHER" id="PTHR36985:SF1">
    <property type="entry name" value="TRANSLOCATION AND ASSEMBLY MODULE SUBUNIT TAMB"/>
    <property type="match status" value="1"/>
</dbReference>
<name>A0A545TT48_9PROT</name>
<evidence type="ECO:0000256" key="1">
    <source>
        <dbReference type="ARBA" id="ARBA00004167"/>
    </source>
</evidence>
<dbReference type="OrthoDB" id="7784409at2"/>
<dbReference type="PANTHER" id="PTHR36985">
    <property type="entry name" value="TRANSLOCATION AND ASSEMBLY MODULE SUBUNIT TAMB"/>
    <property type="match status" value="1"/>
</dbReference>
<keyword evidence="4 5" id="KW-0472">Membrane</keyword>
<keyword evidence="3 5" id="KW-1133">Transmembrane helix</keyword>
<evidence type="ECO:0000313" key="8">
    <source>
        <dbReference type="Proteomes" id="UP000315252"/>
    </source>
</evidence>
<feature type="transmembrane region" description="Helical" evidence="5">
    <location>
        <begin position="21"/>
        <end position="43"/>
    </location>
</feature>
<comment type="caution">
    <text evidence="7">The sequence shown here is derived from an EMBL/GenBank/DDBJ whole genome shotgun (WGS) entry which is preliminary data.</text>
</comment>
<dbReference type="GO" id="GO:0005886">
    <property type="term" value="C:plasma membrane"/>
    <property type="evidence" value="ECO:0007669"/>
    <property type="project" value="InterPro"/>
</dbReference>
<evidence type="ECO:0000256" key="4">
    <source>
        <dbReference type="ARBA" id="ARBA00023136"/>
    </source>
</evidence>
<evidence type="ECO:0000313" key="7">
    <source>
        <dbReference type="EMBL" id="TQV80392.1"/>
    </source>
</evidence>
<proteinExistence type="predicted"/>
<gene>
    <name evidence="7" type="ORF">FKG95_09405</name>
</gene>
<dbReference type="EMBL" id="VHSH01000003">
    <property type="protein sequence ID" value="TQV80392.1"/>
    <property type="molecule type" value="Genomic_DNA"/>
</dbReference>
<organism evidence="7 8">
    <name type="scientific">Denitrobaculum tricleocarpae</name>
    <dbReference type="NCBI Taxonomy" id="2591009"/>
    <lineage>
        <taxon>Bacteria</taxon>
        <taxon>Pseudomonadati</taxon>
        <taxon>Pseudomonadota</taxon>
        <taxon>Alphaproteobacteria</taxon>
        <taxon>Rhodospirillales</taxon>
        <taxon>Rhodospirillaceae</taxon>
        <taxon>Denitrobaculum</taxon>
    </lineage>
</organism>
<evidence type="ECO:0000259" key="6">
    <source>
        <dbReference type="Pfam" id="PF04357"/>
    </source>
</evidence>
<keyword evidence="2 5" id="KW-0812">Transmembrane</keyword>
<keyword evidence="8" id="KW-1185">Reference proteome</keyword>
<dbReference type="Pfam" id="PF04357">
    <property type="entry name" value="TamB"/>
    <property type="match status" value="1"/>
</dbReference>
<evidence type="ECO:0000256" key="5">
    <source>
        <dbReference type="SAM" id="Phobius"/>
    </source>
</evidence>
<protein>
    <recommendedName>
        <fullName evidence="6">Translocation and assembly module TamB C-terminal domain-containing protein</fullName>
    </recommendedName>
</protein>
<evidence type="ECO:0000256" key="3">
    <source>
        <dbReference type="ARBA" id="ARBA00022989"/>
    </source>
</evidence>